<keyword evidence="2" id="KW-1185">Reference proteome</keyword>
<evidence type="ECO:0000313" key="1">
    <source>
        <dbReference type="EMBL" id="MBB6408902.1"/>
    </source>
</evidence>
<comment type="caution">
    <text evidence="1">The sequence shown here is derived from an EMBL/GenBank/DDBJ whole genome shotgun (WGS) entry which is preliminary data.</text>
</comment>
<organism evidence="1 2">
    <name type="scientific">Mesorhizobium sangaii</name>
    <dbReference type="NCBI Taxonomy" id="505389"/>
    <lineage>
        <taxon>Bacteria</taxon>
        <taxon>Pseudomonadati</taxon>
        <taxon>Pseudomonadota</taxon>
        <taxon>Alphaproteobacteria</taxon>
        <taxon>Hyphomicrobiales</taxon>
        <taxon>Phyllobacteriaceae</taxon>
        <taxon>Mesorhizobium</taxon>
    </lineage>
</organism>
<dbReference type="AlphaFoldDB" id="A0A841PFB0"/>
<sequence length="45" mass="4646">MQGRQLADRFGVQSSPDIGFDANVVAGGYITGLFVSPASACLVET</sequence>
<dbReference type="Proteomes" id="UP000556329">
    <property type="component" value="Unassembled WGS sequence"/>
</dbReference>
<protein>
    <submittedName>
        <fullName evidence="1">Uncharacterized protein</fullName>
    </submittedName>
</protein>
<name>A0A841PFB0_9HYPH</name>
<dbReference type="EMBL" id="JACHEF010000001">
    <property type="protein sequence ID" value="MBB6408902.1"/>
    <property type="molecule type" value="Genomic_DNA"/>
</dbReference>
<gene>
    <name evidence="1" type="ORF">HNQ71_001546</name>
</gene>
<reference evidence="1 2" key="1">
    <citation type="submission" date="2020-08" db="EMBL/GenBank/DDBJ databases">
        <title>Genomic Encyclopedia of Type Strains, Phase IV (KMG-IV): sequencing the most valuable type-strain genomes for metagenomic binning, comparative biology and taxonomic classification.</title>
        <authorList>
            <person name="Goeker M."/>
        </authorList>
    </citation>
    <scope>NUCLEOTIDE SEQUENCE [LARGE SCALE GENOMIC DNA]</scope>
    <source>
        <strain evidence="1 2">DSM 100039</strain>
    </source>
</reference>
<accession>A0A841PFB0</accession>
<evidence type="ECO:0000313" key="2">
    <source>
        <dbReference type="Proteomes" id="UP000556329"/>
    </source>
</evidence>
<proteinExistence type="predicted"/>